<evidence type="ECO:0000256" key="6">
    <source>
        <dbReference type="ARBA" id="ARBA00022737"/>
    </source>
</evidence>
<gene>
    <name evidence="10" type="ORF">PPERSA_05359</name>
</gene>
<dbReference type="EMBL" id="LDAU01000025">
    <property type="protein sequence ID" value="KRX10539.1"/>
    <property type="molecule type" value="Genomic_DNA"/>
</dbReference>
<dbReference type="Proteomes" id="UP000054937">
    <property type="component" value="Unassembled WGS sequence"/>
</dbReference>
<dbReference type="PANTHER" id="PTHR10666">
    <property type="entry name" value="UBIQUITIN"/>
    <property type="match status" value="1"/>
</dbReference>
<evidence type="ECO:0000256" key="7">
    <source>
        <dbReference type="ARBA" id="ARBA00022843"/>
    </source>
</evidence>
<dbReference type="SUPFAM" id="SSF54236">
    <property type="entry name" value="Ubiquitin-like"/>
    <property type="match status" value="5"/>
</dbReference>
<evidence type="ECO:0000256" key="4">
    <source>
        <dbReference type="ARBA" id="ARBA00022490"/>
    </source>
</evidence>
<evidence type="ECO:0000256" key="5">
    <source>
        <dbReference type="ARBA" id="ARBA00022499"/>
    </source>
</evidence>
<organism evidence="10 11">
    <name type="scientific">Pseudocohnilembus persalinus</name>
    <name type="common">Ciliate</name>
    <dbReference type="NCBI Taxonomy" id="266149"/>
    <lineage>
        <taxon>Eukaryota</taxon>
        <taxon>Sar</taxon>
        <taxon>Alveolata</taxon>
        <taxon>Ciliophora</taxon>
        <taxon>Intramacronucleata</taxon>
        <taxon>Oligohymenophorea</taxon>
        <taxon>Scuticociliatia</taxon>
        <taxon>Philasterida</taxon>
        <taxon>Pseudocohnilembidae</taxon>
        <taxon>Pseudocohnilembus</taxon>
    </lineage>
</organism>
<feature type="domain" description="Ubiquitin-like" evidence="9">
    <location>
        <begin position="6"/>
        <end position="83"/>
    </location>
</feature>
<keyword evidence="11" id="KW-1185">Reference proteome</keyword>
<comment type="subcellular location">
    <subcellularLocation>
        <location evidence="2">Cytoplasm</location>
    </subcellularLocation>
    <subcellularLocation>
        <location evidence="1">Nucleus</location>
    </subcellularLocation>
</comment>
<comment type="similarity">
    <text evidence="3">Belongs to the ubiquitin family.</text>
</comment>
<reference evidence="10 11" key="1">
    <citation type="journal article" date="2015" name="Sci. Rep.">
        <title>Genome of the facultative scuticociliatosis pathogen Pseudocohnilembus persalinus provides insight into its virulence through horizontal gene transfer.</title>
        <authorList>
            <person name="Xiong J."/>
            <person name="Wang G."/>
            <person name="Cheng J."/>
            <person name="Tian M."/>
            <person name="Pan X."/>
            <person name="Warren A."/>
            <person name="Jiang C."/>
            <person name="Yuan D."/>
            <person name="Miao W."/>
        </authorList>
    </citation>
    <scope>NUCLEOTIDE SEQUENCE [LARGE SCALE GENOMIC DNA]</scope>
    <source>
        <strain evidence="10">36N120E</strain>
    </source>
</reference>
<keyword evidence="8" id="KW-0539">Nucleus</keyword>
<dbReference type="FunFam" id="3.10.20.90:FF:000009">
    <property type="entry name" value="Ubiquitin-60S ribosomal protein"/>
    <property type="match status" value="1"/>
</dbReference>
<evidence type="ECO:0000256" key="8">
    <source>
        <dbReference type="ARBA" id="ARBA00023242"/>
    </source>
</evidence>
<dbReference type="GO" id="GO:0005737">
    <property type="term" value="C:cytoplasm"/>
    <property type="evidence" value="ECO:0007669"/>
    <property type="project" value="UniProtKB-SubCell"/>
</dbReference>
<keyword evidence="4" id="KW-0963">Cytoplasm</keyword>
<dbReference type="CDD" id="cd17039">
    <property type="entry name" value="Ubl_ubiquitin_like"/>
    <property type="match status" value="1"/>
</dbReference>
<dbReference type="PROSITE" id="PS50053">
    <property type="entry name" value="UBIQUITIN_2"/>
    <property type="match status" value="5"/>
</dbReference>
<dbReference type="InterPro" id="IPR019956">
    <property type="entry name" value="Ubiquitin_dom"/>
</dbReference>
<keyword evidence="5" id="KW-1017">Isopeptide bond</keyword>
<accession>A0A0V0R7T4</accession>
<name>A0A0V0R7T4_PSEPJ</name>
<sequence>MQNQDMQIYVKTLTNKTITLDVKSSDSLQSVQDLIQIKERIHPYHQKLFFEGIQLKHEYGKILADYNIQKESTLHLVQKLQGHIIFVKTLTGKTIYLNFNSYDSIENVKGKIQDKEGIPPDQQRLIFAGKKLEDGRTLSDYNIQKESTLHLLLSLRGGNVVYVESVFERTFEMHPNFNDSIKNFKTQIHDKTGILPDQQILSYCGNFLLDQQRTLGDYNIWNNCDLFLYSEQDGFYIIFVKNFTGKTFQLLVQSTDSIEKVKLQIQQKQNISKYQQRLIFAEQELKDEKTLKDCNIQRYQTIHLLIKLDKSFKIFVKNQSQQTTITINVQPSDSIEYVKDQIQQKEQIPPDQQRLQFNGKQLENGKTLQNYNIQEESILHMFLKSTQN</sequence>
<feature type="domain" description="Ubiquitin-like" evidence="9">
    <location>
        <begin position="236"/>
        <end position="311"/>
    </location>
</feature>
<proteinExistence type="inferred from homology"/>
<dbReference type="InterPro" id="IPR029071">
    <property type="entry name" value="Ubiquitin-like_domsf"/>
</dbReference>
<dbReference type="InterPro" id="IPR000626">
    <property type="entry name" value="Ubiquitin-like_dom"/>
</dbReference>
<keyword evidence="7" id="KW-0832">Ubl conjugation</keyword>
<dbReference type="FunFam" id="3.10.20.90:FF:000211">
    <property type="entry name" value="Polyubiquitin 9"/>
    <property type="match status" value="1"/>
</dbReference>
<feature type="domain" description="Ubiquitin-like" evidence="9">
    <location>
        <begin position="149"/>
        <end position="235"/>
    </location>
</feature>
<dbReference type="SMART" id="SM00213">
    <property type="entry name" value="UBQ"/>
    <property type="match status" value="5"/>
</dbReference>
<comment type="caution">
    <text evidence="10">The sequence shown here is derived from an EMBL/GenBank/DDBJ whole genome shotgun (WGS) entry which is preliminary data.</text>
</comment>
<protein>
    <recommendedName>
        <fullName evidence="9">Ubiquitin-like domain-containing protein</fullName>
    </recommendedName>
</protein>
<dbReference type="FunFam" id="3.10.20.90:FF:000469">
    <property type="entry name" value="Polyubiquitin-C"/>
    <property type="match status" value="1"/>
</dbReference>
<dbReference type="InParanoid" id="A0A0V0R7T4"/>
<feature type="domain" description="Ubiquitin-like" evidence="9">
    <location>
        <begin position="312"/>
        <end position="388"/>
    </location>
</feature>
<dbReference type="Gene3D" id="3.10.20.90">
    <property type="entry name" value="Phosphatidylinositol 3-kinase Catalytic Subunit, Chain A, domain 1"/>
    <property type="match status" value="5"/>
</dbReference>
<dbReference type="Pfam" id="PF00240">
    <property type="entry name" value="ubiquitin"/>
    <property type="match status" value="5"/>
</dbReference>
<dbReference type="PROSITE" id="PS00299">
    <property type="entry name" value="UBIQUITIN_1"/>
    <property type="match status" value="1"/>
</dbReference>
<feature type="domain" description="Ubiquitin-like" evidence="9">
    <location>
        <begin position="85"/>
        <end position="158"/>
    </location>
</feature>
<dbReference type="GO" id="GO:0005634">
    <property type="term" value="C:nucleus"/>
    <property type="evidence" value="ECO:0007669"/>
    <property type="project" value="UniProtKB-SubCell"/>
</dbReference>
<evidence type="ECO:0000256" key="2">
    <source>
        <dbReference type="ARBA" id="ARBA00004496"/>
    </source>
</evidence>
<evidence type="ECO:0000256" key="1">
    <source>
        <dbReference type="ARBA" id="ARBA00004123"/>
    </source>
</evidence>
<dbReference type="OrthoDB" id="419317at2759"/>
<evidence type="ECO:0000256" key="3">
    <source>
        <dbReference type="ARBA" id="ARBA00008430"/>
    </source>
</evidence>
<evidence type="ECO:0000313" key="10">
    <source>
        <dbReference type="EMBL" id="KRX10539.1"/>
    </source>
</evidence>
<dbReference type="InterPro" id="IPR019954">
    <property type="entry name" value="Ubiquitin_CS"/>
</dbReference>
<dbReference type="InterPro" id="IPR050158">
    <property type="entry name" value="Ubiquitin_ubiquitin-like"/>
</dbReference>
<dbReference type="AlphaFoldDB" id="A0A0V0R7T4"/>
<evidence type="ECO:0000313" key="11">
    <source>
        <dbReference type="Proteomes" id="UP000054937"/>
    </source>
</evidence>
<keyword evidence="6" id="KW-0677">Repeat</keyword>
<dbReference type="PRINTS" id="PR00348">
    <property type="entry name" value="UBIQUITIN"/>
</dbReference>
<evidence type="ECO:0000259" key="9">
    <source>
        <dbReference type="PROSITE" id="PS50053"/>
    </source>
</evidence>